<keyword evidence="4" id="KW-1185">Reference proteome</keyword>
<dbReference type="InterPro" id="IPR038872">
    <property type="entry name" value="Put_GTT3"/>
</dbReference>
<reference evidence="3 4" key="1">
    <citation type="submission" date="2024-01" db="EMBL/GenBank/DDBJ databases">
        <title>A draft genome for the cacao thread blight pathogen Marasmiellus scandens.</title>
        <authorList>
            <person name="Baruah I.K."/>
            <person name="Leung J."/>
            <person name="Bukari Y."/>
            <person name="Amoako-Attah I."/>
            <person name="Meinhardt L.W."/>
            <person name="Bailey B.A."/>
            <person name="Cohen S.P."/>
        </authorList>
    </citation>
    <scope>NUCLEOTIDE SEQUENCE [LARGE SCALE GENOMIC DNA]</scope>
    <source>
        <strain evidence="3 4">GH-19</strain>
    </source>
</reference>
<dbReference type="EMBL" id="JBANRG010000061">
    <property type="protein sequence ID" value="KAK7441732.1"/>
    <property type="molecule type" value="Genomic_DNA"/>
</dbReference>
<proteinExistence type="predicted"/>
<evidence type="ECO:0008006" key="5">
    <source>
        <dbReference type="Google" id="ProtNLM"/>
    </source>
</evidence>
<protein>
    <recommendedName>
        <fullName evidence="5">SAP domain-containing protein</fullName>
    </recommendedName>
</protein>
<evidence type="ECO:0000313" key="4">
    <source>
        <dbReference type="Proteomes" id="UP001498398"/>
    </source>
</evidence>
<evidence type="ECO:0000256" key="1">
    <source>
        <dbReference type="SAM" id="MobiDB-lite"/>
    </source>
</evidence>
<organism evidence="3 4">
    <name type="scientific">Marasmiellus scandens</name>
    <dbReference type="NCBI Taxonomy" id="2682957"/>
    <lineage>
        <taxon>Eukaryota</taxon>
        <taxon>Fungi</taxon>
        <taxon>Dikarya</taxon>
        <taxon>Basidiomycota</taxon>
        <taxon>Agaricomycotina</taxon>
        <taxon>Agaricomycetes</taxon>
        <taxon>Agaricomycetidae</taxon>
        <taxon>Agaricales</taxon>
        <taxon>Marasmiineae</taxon>
        <taxon>Omphalotaceae</taxon>
        <taxon>Marasmiellus</taxon>
    </lineage>
</organism>
<feature type="transmembrane region" description="Helical" evidence="2">
    <location>
        <begin position="272"/>
        <end position="297"/>
    </location>
</feature>
<dbReference type="PANTHER" id="PTHR41807">
    <property type="entry name" value="GLUTATHIONE TRANSFERASE 3"/>
    <property type="match status" value="1"/>
</dbReference>
<evidence type="ECO:0000313" key="3">
    <source>
        <dbReference type="EMBL" id="KAK7441732.1"/>
    </source>
</evidence>
<dbReference type="Pfam" id="PF18953">
    <property type="entry name" value="SAP_new25"/>
    <property type="match status" value="1"/>
</dbReference>
<comment type="caution">
    <text evidence="3">The sequence shown here is derived from an EMBL/GenBank/DDBJ whole genome shotgun (WGS) entry which is preliminary data.</text>
</comment>
<feature type="region of interest" description="Disordered" evidence="1">
    <location>
        <begin position="133"/>
        <end position="152"/>
    </location>
</feature>
<feature type="transmembrane region" description="Helical" evidence="2">
    <location>
        <begin position="209"/>
        <end position="231"/>
    </location>
</feature>
<dbReference type="PANTHER" id="PTHR41807:SF1">
    <property type="entry name" value="GLUTATHIONE TRANSFERASE 3"/>
    <property type="match status" value="1"/>
</dbReference>
<keyword evidence="2" id="KW-0472">Membrane</keyword>
<gene>
    <name evidence="3" type="ORF">VKT23_016395</name>
</gene>
<evidence type="ECO:0000256" key="2">
    <source>
        <dbReference type="SAM" id="Phobius"/>
    </source>
</evidence>
<feature type="region of interest" description="Disordered" evidence="1">
    <location>
        <begin position="43"/>
        <end position="88"/>
    </location>
</feature>
<keyword evidence="2" id="KW-1133">Transmembrane helix</keyword>
<dbReference type="Proteomes" id="UP001498398">
    <property type="component" value="Unassembled WGS sequence"/>
</dbReference>
<keyword evidence="2" id="KW-0812">Transmembrane</keyword>
<accession>A0ABR1IUR0</accession>
<name>A0ABR1IUR0_9AGAR</name>
<sequence length="414" mass="46278">MSSFSGSLQSKKKSELQTIASALKISDQGTKDEIQSRIKKHLDENQAELEENSRFAGLYGSRRRRGSQPPKDVVPPPSKRSAPQVEIRARRLPLEPVFESTPVKDMRDVSMFLKNPRTPDDEDYVEEYIETSPAQAPVTPSSLPPLPESPETSALVDRSAMDRSIIDHIPRPQVQGIVQAMKRHEEAVLQSSNEMFINLRAFLSNSRNIWSLTALFELLYILLTVIPWNYWEFPLGSSPAQASEAEAHLSSPPSSSKLFFPYPPLSTFRSTVFWTLLMHWFIPSLLVPSIVGTLITFKPQSTPAEQVIVDDDGEVVERRPVQQATPFDPLTASIVRLAAHIAYPYSTHSGQVGARVDVLGFRWRVLGAGVNLAFAFAEAIFNRDTTFPRPQPTSRMLTPSRRALITEATSPEVD</sequence>